<accession>A0ACC2L245</accession>
<evidence type="ECO:0000313" key="1">
    <source>
        <dbReference type="EMBL" id="KAJ8627529.1"/>
    </source>
</evidence>
<evidence type="ECO:0000313" key="2">
    <source>
        <dbReference type="Proteomes" id="UP001234297"/>
    </source>
</evidence>
<dbReference type="EMBL" id="CM056814">
    <property type="protein sequence ID" value="KAJ8627529.1"/>
    <property type="molecule type" value="Genomic_DNA"/>
</dbReference>
<name>A0ACC2L245_PERAE</name>
<protein>
    <submittedName>
        <fullName evidence="1">Uncharacterized protein</fullName>
    </submittedName>
</protein>
<reference evidence="1 2" key="1">
    <citation type="journal article" date="2022" name="Hortic Res">
        <title>A haplotype resolved chromosomal level avocado genome allows analysis of novel avocado genes.</title>
        <authorList>
            <person name="Nath O."/>
            <person name="Fletcher S.J."/>
            <person name="Hayward A."/>
            <person name="Shaw L.M."/>
            <person name="Masouleh A.K."/>
            <person name="Furtado A."/>
            <person name="Henry R.J."/>
            <person name="Mitter N."/>
        </authorList>
    </citation>
    <scope>NUCLEOTIDE SEQUENCE [LARGE SCALE GENOMIC DNA]</scope>
    <source>
        <strain evidence="2">cv. Hass</strain>
    </source>
</reference>
<proteinExistence type="predicted"/>
<sequence>MPRARDLFQISCVMPSDQLKTLATISGSDAQSVKPNQTSELSVLCFLFFGFDEPAIRTLCFSSLPNDQHLQIPLYSQSTETLKNRYSPSIFPGVDRTRQVQVL</sequence>
<organism evidence="1 2">
    <name type="scientific">Persea americana</name>
    <name type="common">Avocado</name>
    <dbReference type="NCBI Taxonomy" id="3435"/>
    <lineage>
        <taxon>Eukaryota</taxon>
        <taxon>Viridiplantae</taxon>
        <taxon>Streptophyta</taxon>
        <taxon>Embryophyta</taxon>
        <taxon>Tracheophyta</taxon>
        <taxon>Spermatophyta</taxon>
        <taxon>Magnoliopsida</taxon>
        <taxon>Magnoliidae</taxon>
        <taxon>Laurales</taxon>
        <taxon>Lauraceae</taxon>
        <taxon>Persea</taxon>
    </lineage>
</organism>
<gene>
    <name evidence="1" type="ORF">MRB53_020836</name>
</gene>
<dbReference type="Proteomes" id="UP001234297">
    <property type="component" value="Chromosome 6"/>
</dbReference>
<keyword evidence="2" id="KW-1185">Reference proteome</keyword>
<comment type="caution">
    <text evidence="1">The sequence shown here is derived from an EMBL/GenBank/DDBJ whole genome shotgun (WGS) entry which is preliminary data.</text>
</comment>